<dbReference type="NCBIfam" id="TIGR02492">
    <property type="entry name" value="flgK_ends"/>
    <property type="match status" value="1"/>
</dbReference>
<dbReference type="InterPro" id="IPR001444">
    <property type="entry name" value="Flag_bb_rod_N"/>
</dbReference>
<comment type="subcellular location">
    <subcellularLocation>
        <location evidence="1">Bacterial flagellum basal body</location>
    </subcellularLocation>
    <subcellularLocation>
        <location evidence="2 7">Secreted</location>
    </subcellularLocation>
</comment>
<organism evidence="11 12">
    <name type="scientific">Bradyrhizobium jicamae</name>
    <dbReference type="NCBI Taxonomy" id="280332"/>
    <lineage>
        <taxon>Bacteria</taxon>
        <taxon>Pseudomonadati</taxon>
        <taxon>Pseudomonadota</taxon>
        <taxon>Alphaproteobacteria</taxon>
        <taxon>Hyphomicrobiales</taxon>
        <taxon>Nitrobacteraceae</taxon>
        <taxon>Bradyrhizobium</taxon>
    </lineage>
</organism>
<dbReference type="EMBL" id="JAFCJH010000009">
    <property type="protein sequence ID" value="MBR0795940.1"/>
    <property type="molecule type" value="Genomic_DNA"/>
</dbReference>
<dbReference type="InterPro" id="IPR019776">
    <property type="entry name" value="Flagellar_basal_body_rod_CS"/>
</dbReference>
<dbReference type="PANTHER" id="PTHR30033:SF1">
    <property type="entry name" value="FLAGELLAR HOOK-ASSOCIATED PROTEIN 1"/>
    <property type="match status" value="1"/>
</dbReference>
<dbReference type="Proteomes" id="UP001315278">
    <property type="component" value="Unassembled WGS sequence"/>
</dbReference>
<name>A0ABS5FGN4_9BRAD</name>
<comment type="caution">
    <text evidence="11">The sequence shown here is derived from an EMBL/GenBank/DDBJ whole genome shotgun (WGS) entry which is preliminary data.</text>
</comment>
<reference evidence="12" key="1">
    <citation type="journal article" date="2021" name="ISME J.">
        <title>Evolutionary origin and ecological implication of a unique nif island in free-living Bradyrhizobium lineages.</title>
        <authorList>
            <person name="Tao J."/>
        </authorList>
    </citation>
    <scope>NUCLEOTIDE SEQUENCE [LARGE SCALE GENOMIC DNA]</scope>
    <source>
        <strain evidence="12">SZCCT0434</strain>
    </source>
</reference>
<dbReference type="SUPFAM" id="SSF64518">
    <property type="entry name" value="Phase 1 flagellin"/>
    <property type="match status" value="1"/>
</dbReference>
<dbReference type="RefSeq" id="WP_212492564.1">
    <property type="nucleotide sequence ID" value="NZ_JAFCJH010000009.1"/>
</dbReference>
<feature type="compositionally biased region" description="Low complexity" evidence="8">
    <location>
        <begin position="329"/>
        <end position="338"/>
    </location>
</feature>
<evidence type="ECO:0000256" key="8">
    <source>
        <dbReference type="SAM" id="MobiDB-lite"/>
    </source>
</evidence>
<proteinExistence type="inferred from homology"/>
<evidence type="ECO:0000256" key="3">
    <source>
        <dbReference type="ARBA" id="ARBA00009677"/>
    </source>
</evidence>
<keyword evidence="5 7" id="KW-0964">Secreted</keyword>
<keyword evidence="11" id="KW-0282">Flagellum</keyword>
<keyword evidence="11" id="KW-0969">Cilium</keyword>
<evidence type="ECO:0000313" key="11">
    <source>
        <dbReference type="EMBL" id="MBR0795940.1"/>
    </source>
</evidence>
<evidence type="ECO:0000256" key="1">
    <source>
        <dbReference type="ARBA" id="ARBA00004117"/>
    </source>
</evidence>
<keyword evidence="11" id="KW-0966">Cell projection</keyword>
<keyword evidence="6 7" id="KW-0975">Bacterial flagellum</keyword>
<evidence type="ECO:0000256" key="4">
    <source>
        <dbReference type="ARBA" id="ARBA00016244"/>
    </source>
</evidence>
<gene>
    <name evidence="7 11" type="primary">flgK</name>
    <name evidence="11" type="ORF">JQ615_11105</name>
</gene>
<dbReference type="PROSITE" id="PS00588">
    <property type="entry name" value="FLAGELLA_BB_ROD"/>
    <property type="match status" value="1"/>
</dbReference>
<feature type="domain" description="Flagellar basal body rod protein N-terminal" evidence="9">
    <location>
        <begin position="11"/>
        <end position="38"/>
    </location>
</feature>
<accession>A0ABS5FGN4</accession>
<evidence type="ECO:0000313" key="12">
    <source>
        <dbReference type="Proteomes" id="UP001315278"/>
    </source>
</evidence>
<evidence type="ECO:0000256" key="5">
    <source>
        <dbReference type="ARBA" id="ARBA00022525"/>
    </source>
</evidence>
<comment type="similarity">
    <text evidence="3 7">Belongs to the flagella basal body rod proteins family.</text>
</comment>
<dbReference type="InterPro" id="IPR053927">
    <property type="entry name" value="FlgK_helical"/>
</dbReference>
<evidence type="ECO:0000259" key="10">
    <source>
        <dbReference type="Pfam" id="PF22638"/>
    </source>
</evidence>
<dbReference type="Pfam" id="PF00460">
    <property type="entry name" value="Flg_bb_rod"/>
    <property type="match status" value="1"/>
</dbReference>
<dbReference type="InterPro" id="IPR002371">
    <property type="entry name" value="FlgK"/>
</dbReference>
<evidence type="ECO:0000256" key="7">
    <source>
        <dbReference type="RuleBase" id="RU362065"/>
    </source>
</evidence>
<keyword evidence="12" id="KW-1185">Reference proteome</keyword>
<feature type="domain" description="Flagellar hook-associated protein FlgK helical" evidence="10">
    <location>
        <begin position="107"/>
        <end position="323"/>
    </location>
</feature>
<protein>
    <recommendedName>
        <fullName evidence="4 7">Flagellar hook-associated protein 1</fullName>
        <shortName evidence="7">HAP1</shortName>
    </recommendedName>
</protein>
<evidence type="ECO:0000256" key="6">
    <source>
        <dbReference type="ARBA" id="ARBA00023143"/>
    </source>
</evidence>
<evidence type="ECO:0000256" key="2">
    <source>
        <dbReference type="ARBA" id="ARBA00004613"/>
    </source>
</evidence>
<feature type="region of interest" description="Disordered" evidence="8">
    <location>
        <begin position="317"/>
        <end position="338"/>
    </location>
</feature>
<sequence length="588" mass="58761">MSSLNIAQSIAFSGLAATQVQISVASANISNADTKGYTQKTANQISNVTGGVGTGVTVTGITSTVDKLLLKSLVGATSDLGSANTANNYLTQLEQLYGNTSSASSSTTGTSLANTLASFESALSSLASTPNSASLQANAVSALDAVTAQLQQTSSGIQKLRSNADQDIASSVSDINSDLQQIAGLNAQIKQEAAAGQSTADLEDERNSALQDLSTQMNVSYFTSSSGDLQVYTSTGQALVDSTAHPLSYTPASNVTASTTYSSGGFSGITVNGVDVTSQITSGNVGALITLRDQTLPAAQSQLDELAQQLTASVNAVSNQGTSVPPPATLTGTATTSSSAPLSATGTVRIAVADQNGNLVSYQDLNLASYTTVGALVTAINGISGVSASIDSSGHLTISATGSGNGISINEMTSSVGSSGEGMSDYFGLNDLVTGTGASDIAVRGDILSGAAGLPTATLDSSATLTVGSSVLSSGSATIVNTLQSTLTGSTNFAMAGGLGATTGSFTDYAAAIVANIASKATQASSTYTAKQTAQSTYANSLSSETGVNIDEETANLSTLQNKYSAASELIQVINTMFTSLMTAMQSA</sequence>
<dbReference type="Pfam" id="PF22638">
    <property type="entry name" value="FlgK_D1"/>
    <property type="match status" value="1"/>
</dbReference>
<evidence type="ECO:0000259" key="9">
    <source>
        <dbReference type="Pfam" id="PF00460"/>
    </source>
</evidence>
<dbReference type="PANTHER" id="PTHR30033">
    <property type="entry name" value="FLAGELLAR HOOK-ASSOCIATED PROTEIN 1"/>
    <property type="match status" value="1"/>
</dbReference>
<dbReference type="PRINTS" id="PR01005">
    <property type="entry name" value="FLGHOOKAP1"/>
</dbReference>